<dbReference type="PANTHER" id="PTHR38011">
    <property type="entry name" value="DIHYDROFOLATE REDUCTASE FAMILY PROTEIN (AFU_ORTHOLOGUE AFUA_8G06820)"/>
    <property type="match status" value="1"/>
</dbReference>
<name>A0A1H1WXX5_9MICC</name>
<accession>A0A1H1WXX5</accession>
<dbReference type="GO" id="GO:0009231">
    <property type="term" value="P:riboflavin biosynthetic process"/>
    <property type="evidence" value="ECO:0007669"/>
    <property type="project" value="InterPro"/>
</dbReference>
<dbReference type="Pfam" id="PF01872">
    <property type="entry name" value="RibD_C"/>
    <property type="match status" value="1"/>
</dbReference>
<dbReference type="InterPro" id="IPR050765">
    <property type="entry name" value="Riboflavin_Biosynth_HTPR"/>
</dbReference>
<evidence type="ECO:0000313" key="2">
    <source>
        <dbReference type="EMBL" id="SDT01581.1"/>
    </source>
</evidence>
<keyword evidence="3" id="KW-1185">Reference proteome</keyword>
<dbReference type="InterPro" id="IPR002734">
    <property type="entry name" value="RibDG_C"/>
</dbReference>
<dbReference type="AlphaFoldDB" id="A0A1H1WXX5"/>
<dbReference type="OrthoDB" id="7342392at2"/>
<dbReference type="GO" id="GO:0008703">
    <property type="term" value="F:5-amino-6-(5-phosphoribosylamino)uracil reductase activity"/>
    <property type="evidence" value="ECO:0007669"/>
    <property type="project" value="InterPro"/>
</dbReference>
<feature type="domain" description="Bacterial bifunctional deaminase-reductase C-terminal" evidence="1">
    <location>
        <begin position="2"/>
        <end position="172"/>
    </location>
</feature>
<protein>
    <submittedName>
        <fullName evidence="2">Dihydrofolate reductase</fullName>
    </submittedName>
</protein>
<dbReference type="Gene3D" id="3.40.430.10">
    <property type="entry name" value="Dihydrofolate Reductase, subunit A"/>
    <property type="match status" value="1"/>
</dbReference>
<gene>
    <name evidence="2" type="ORF">SAMN04489743_1467</name>
</gene>
<dbReference type="SUPFAM" id="SSF53597">
    <property type="entry name" value="Dihydrofolate reductase-like"/>
    <property type="match status" value="1"/>
</dbReference>
<organism evidence="2 3">
    <name type="scientific">Pseudarthrobacter equi</name>
    <dbReference type="NCBI Taxonomy" id="728066"/>
    <lineage>
        <taxon>Bacteria</taxon>
        <taxon>Bacillati</taxon>
        <taxon>Actinomycetota</taxon>
        <taxon>Actinomycetes</taxon>
        <taxon>Micrococcales</taxon>
        <taxon>Micrococcaceae</taxon>
        <taxon>Pseudarthrobacter</taxon>
    </lineage>
</organism>
<dbReference type="EMBL" id="LT629779">
    <property type="protein sequence ID" value="SDT01581.1"/>
    <property type="molecule type" value="Genomic_DNA"/>
</dbReference>
<evidence type="ECO:0000259" key="1">
    <source>
        <dbReference type="Pfam" id="PF01872"/>
    </source>
</evidence>
<dbReference type="Proteomes" id="UP000198751">
    <property type="component" value="Chromosome I"/>
</dbReference>
<dbReference type="InterPro" id="IPR024072">
    <property type="entry name" value="DHFR-like_dom_sf"/>
</dbReference>
<reference evidence="3" key="1">
    <citation type="submission" date="2016-10" db="EMBL/GenBank/DDBJ databases">
        <authorList>
            <person name="Varghese N."/>
            <person name="Submissions S."/>
        </authorList>
    </citation>
    <scope>NUCLEOTIDE SEQUENCE [LARGE SCALE GENOMIC DNA]</scope>
    <source>
        <strain evidence="3">IMMIB L-1606</strain>
    </source>
</reference>
<evidence type="ECO:0000313" key="3">
    <source>
        <dbReference type="Proteomes" id="UP000198751"/>
    </source>
</evidence>
<dbReference type="RefSeq" id="WP_091718834.1">
    <property type="nucleotide sequence ID" value="NZ_CAUQLD010000023.1"/>
</dbReference>
<sequence length="183" mass="20181">MRKVTAGLFHSIDGVVSDPFKFQFDSFDAELGEGLTAMINSVDTVVLGRKSYEEWASYWPNASADQDFAAFINPVEKFVVSRTLSEPLEWQNSRLMDAPLEEFVAKLKESDGGEIAVCGSISVTRQLLFAGLLDSLQLMTHPVIAGSGRRLFEDGDPLTRLVLLDEKRTSKGNVLSTYGLRGD</sequence>
<dbReference type="PANTHER" id="PTHR38011:SF2">
    <property type="entry name" value="BIFUNCTIONAL DEAMINASE-REDUCTASE DOMAIN PROTEIN"/>
    <property type="match status" value="1"/>
</dbReference>
<proteinExistence type="predicted"/>